<reference evidence="1 2" key="1">
    <citation type="submission" date="2017-07" db="EMBL/GenBank/DDBJ databases">
        <title>Recovery of genomes from metagenomes via a dereplication, aggregation, and scoring strategy.</title>
        <authorList>
            <person name="Sieber C.M."/>
            <person name="Probst A.J."/>
            <person name="Sharrar A."/>
            <person name="Thomas B.C."/>
            <person name="Hess M."/>
            <person name="Tringe S.G."/>
            <person name="Banfield J.F."/>
        </authorList>
    </citation>
    <scope>NUCLEOTIDE SEQUENCE [LARGE SCALE GENOMIC DNA]</scope>
    <source>
        <strain evidence="1">JGI_Cruoil_03_44_89</strain>
    </source>
</reference>
<name>A0A235BZ38_UNCW3</name>
<dbReference type="Proteomes" id="UP000215215">
    <property type="component" value="Unassembled WGS sequence"/>
</dbReference>
<proteinExistence type="predicted"/>
<protein>
    <recommendedName>
        <fullName evidence="3">Fibronectin type-III domain-containing protein</fullName>
    </recommendedName>
</protein>
<comment type="caution">
    <text evidence="1">The sequence shown here is derived from an EMBL/GenBank/DDBJ whole genome shotgun (WGS) entry which is preliminary data.</text>
</comment>
<evidence type="ECO:0000313" key="2">
    <source>
        <dbReference type="Proteomes" id="UP000215215"/>
    </source>
</evidence>
<dbReference type="AlphaFoldDB" id="A0A235BZ38"/>
<gene>
    <name evidence="1" type="ORF">CH333_00385</name>
</gene>
<evidence type="ECO:0000313" key="1">
    <source>
        <dbReference type="EMBL" id="OYD17620.1"/>
    </source>
</evidence>
<dbReference type="EMBL" id="NOZQ01000003">
    <property type="protein sequence ID" value="OYD17620.1"/>
    <property type="molecule type" value="Genomic_DNA"/>
</dbReference>
<evidence type="ECO:0008006" key="3">
    <source>
        <dbReference type="Google" id="ProtNLM"/>
    </source>
</evidence>
<sequence length="75" mass="8957">MLQLIWHRLKTNFPISYLVQIFVGWPPQVVWQKNTQDTVSSVDIAFSEGEYYYWIKAKDEYGNTSRSMAKKFYVD</sequence>
<accession>A0A235BZ38</accession>
<organism evidence="1 2">
    <name type="scientific">candidate division WOR-3 bacterium JGI_Cruoil_03_44_89</name>
    <dbReference type="NCBI Taxonomy" id="1973748"/>
    <lineage>
        <taxon>Bacteria</taxon>
        <taxon>Bacteria division WOR-3</taxon>
    </lineage>
</organism>